<dbReference type="Proteomes" id="UP000315496">
    <property type="component" value="Chromosome 4"/>
</dbReference>
<comment type="caution">
    <text evidence="9">The sequence shown here is derived from an EMBL/GenBank/DDBJ whole genome shotgun (WGS) entry which is preliminary data.</text>
</comment>
<dbReference type="GO" id="GO:0007094">
    <property type="term" value="P:mitotic spindle assembly checkpoint signaling"/>
    <property type="evidence" value="ECO:0007669"/>
    <property type="project" value="TreeGrafter"/>
</dbReference>
<keyword evidence="1" id="KW-0723">Serine/threonine-protein kinase</keyword>
<reference evidence="9 10" key="1">
    <citation type="submission" date="2019-05" db="EMBL/GenBank/DDBJ databases">
        <title>The compact genome of Giardia muris reveals important steps in the evolution of intestinal protozoan parasites.</title>
        <authorList>
            <person name="Xu F."/>
            <person name="Jimenez-Gonzalez A."/>
            <person name="Einarsson E."/>
            <person name="Astvaldsson A."/>
            <person name="Peirasmaki D."/>
            <person name="Eckmann L."/>
            <person name="Andersson J.O."/>
            <person name="Svard S.G."/>
            <person name="Jerlstrom-Hultqvist J."/>
        </authorList>
    </citation>
    <scope>NUCLEOTIDE SEQUENCE [LARGE SCALE GENOMIC DNA]</scope>
    <source>
        <strain evidence="9 10">Roberts-Thomson</strain>
    </source>
</reference>
<dbReference type="SUPFAM" id="SSF56112">
    <property type="entry name" value="Protein kinase-like (PK-like)"/>
    <property type="match status" value="1"/>
</dbReference>
<dbReference type="InterPro" id="IPR017441">
    <property type="entry name" value="Protein_kinase_ATP_BS"/>
</dbReference>
<dbReference type="GO" id="GO:0004712">
    <property type="term" value="F:protein serine/threonine/tyrosine kinase activity"/>
    <property type="evidence" value="ECO:0007669"/>
    <property type="project" value="TreeGrafter"/>
</dbReference>
<keyword evidence="4 9" id="KW-0418">Kinase</keyword>
<proteinExistence type="predicted"/>
<evidence type="ECO:0000256" key="1">
    <source>
        <dbReference type="ARBA" id="ARBA00022527"/>
    </source>
</evidence>
<dbReference type="GO" id="GO:0033316">
    <property type="term" value="P:meiotic spindle assembly checkpoint signaling"/>
    <property type="evidence" value="ECO:0007669"/>
    <property type="project" value="TreeGrafter"/>
</dbReference>
<dbReference type="PANTHER" id="PTHR22974:SF21">
    <property type="entry name" value="DUAL SPECIFICITY PROTEIN KINASE TTK"/>
    <property type="match status" value="1"/>
</dbReference>
<dbReference type="GO" id="GO:0005634">
    <property type="term" value="C:nucleus"/>
    <property type="evidence" value="ECO:0007669"/>
    <property type="project" value="TreeGrafter"/>
</dbReference>
<dbReference type="AlphaFoldDB" id="A0A4Z1SU45"/>
<dbReference type="EMBL" id="VDLU01000004">
    <property type="protein sequence ID" value="TNJ27138.1"/>
    <property type="molecule type" value="Genomic_DNA"/>
</dbReference>
<evidence type="ECO:0000256" key="3">
    <source>
        <dbReference type="ARBA" id="ARBA00022741"/>
    </source>
</evidence>
<evidence type="ECO:0000313" key="10">
    <source>
        <dbReference type="Proteomes" id="UP000315496"/>
    </source>
</evidence>
<dbReference type="InterPro" id="IPR000719">
    <property type="entry name" value="Prot_kinase_dom"/>
</dbReference>
<dbReference type="PROSITE" id="PS00108">
    <property type="entry name" value="PROTEIN_KINASE_ST"/>
    <property type="match status" value="1"/>
</dbReference>
<sequence>MTLNGARNTVSVLARIARLPARVAEATIPDTEDDFTELEPSTASLPDQVGTTSFTWAPLVNPFQGQGEGPTQTLERPPLPRANTLQPSHRESSKTTELEPPPKKVTTSIPEEPPARTPGAPAALPARTPTANIQLTTGLSLTSMARPLSHQQFQYQPPQKTPFIPARPLEVIGEDQSTINFSAETPSIRQPVPQPASTTIGVAQTKPNQQPKPTTTSGIPAYVGDKVREYTNATELVDKNRANLIRLFFSLNTKFISLSSNTYITLKQVGSGGFAVVNQAISLDGKFYAIKLVKLQGTNPASASLKTCTVEAVRQEVQVMESLKGRNICLDIIEHKIVQRQDGGMAIIVMELGDGDLRHLMQQCTKRYDPPPSLDNPQLLMSEHQIGTLLYDMIVAVKGMHEANFIHCDLKPQNFMFHEGRLKLIDFGISKRMEANTTMAAAETIMGTPKYMAPEVVRYAGSQAKLHRAADVWSIGIILYEMATGFTPFDKILSSPNGLITLIGMFSSKNISIDFTKLRSSPELRDLIEQCLQCDDTQRISTKGILEHPFMTGQRLSSKPASS</sequence>
<dbReference type="Gene3D" id="1.10.510.10">
    <property type="entry name" value="Transferase(Phosphotransferase) domain 1"/>
    <property type="match status" value="1"/>
</dbReference>
<evidence type="ECO:0000256" key="5">
    <source>
        <dbReference type="ARBA" id="ARBA00022840"/>
    </source>
</evidence>
<dbReference type="GO" id="GO:0000776">
    <property type="term" value="C:kinetochore"/>
    <property type="evidence" value="ECO:0007669"/>
    <property type="project" value="TreeGrafter"/>
</dbReference>
<dbReference type="PROSITE" id="PS00107">
    <property type="entry name" value="PROTEIN_KINASE_ATP"/>
    <property type="match status" value="1"/>
</dbReference>
<keyword evidence="5 6" id="KW-0067">ATP-binding</keyword>
<evidence type="ECO:0000313" key="9">
    <source>
        <dbReference type="EMBL" id="TNJ27138.1"/>
    </source>
</evidence>
<dbReference type="GO" id="GO:0004674">
    <property type="term" value="F:protein serine/threonine kinase activity"/>
    <property type="evidence" value="ECO:0007669"/>
    <property type="project" value="UniProtKB-KW"/>
</dbReference>
<feature type="region of interest" description="Disordered" evidence="7">
    <location>
        <begin position="58"/>
        <end position="126"/>
    </location>
</feature>
<dbReference type="GO" id="GO:0034501">
    <property type="term" value="P:protein localization to kinetochore"/>
    <property type="evidence" value="ECO:0007669"/>
    <property type="project" value="TreeGrafter"/>
</dbReference>
<name>A0A4Z1SU45_GIAMU</name>
<evidence type="ECO:0000256" key="2">
    <source>
        <dbReference type="ARBA" id="ARBA00022679"/>
    </source>
</evidence>
<feature type="compositionally biased region" description="Basic and acidic residues" evidence="7">
    <location>
        <begin position="88"/>
        <end position="102"/>
    </location>
</feature>
<accession>A0A4Z1SU45</accession>
<dbReference type="PROSITE" id="PS50011">
    <property type="entry name" value="PROTEIN_KINASE_DOM"/>
    <property type="match status" value="1"/>
</dbReference>
<feature type="binding site" evidence="6">
    <location>
        <position position="291"/>
    </location>
    <ligand>
        <name>ATP</name>
        <dbReference type="ChEBI" id="CHEBI:30616"/>
    </ligand>
</feature>
<feature type="compositionally biased region" description="Low complexity" evidence="7">
    <location>
        <begin position="117"/>
        <end position="126"/>
    </location>
</feature>
<dbReference type="PANTHER" id="PTHR22974">
    <property type="entry name" value="MIXED LINEAGE PROTEIN KINASE"/>
    <property type="match status" value="1"/>
</dbReference>
<gene>
    <name evidence="9" type="ORF">GMRT_12782</name>
</gene>
<feature type="compositionally biased region" description="Low complexity" evidence="7">
    <location>
        <begin position="204"/>
        <end position="216"/>
    </location>
</feature>
<dbReference type="InterPro" id="IPR011009">
    <property type="entry name" value="Kinase-like_dom_sf"/>
</dbReference>
<protein>
    <submittedName>
        <fullName evidence="9">Kinase, TTK</fullName>
    </submittedName>
</protein>
<keyword evidence="3 6" id="KW-0547">Nucleotide-binding</keyword>
<dbReference type="GO" id="GO:0005524">
    <property type="term" value="F:ATP binding"/>
    <property type="evidence" value="ECO:0007669"/>
    <property type="project" value="UniProtKB-UniRule"/>
</dbReference>
<feature type="domain" description="Protein kinase" evidence="8">
    <location>
        <begin position="263"/>
        <end position="551"/>
    </location>
</feature>
<dbReference type="Pfam" id="PF00069">
    <property type="entry name" value="Pkinase"/>
    <property type="match status" value="1"/>
</dbReference>
<evidence type="ECO:0000256" key="6">
    <source>
        <dbReference type="PROSITE-ProRule" id="PRU10141"/>
    </source>
</evidence>
<keyword evidence="2" id="KW-0808">Transferase</keyword>
<organism evidence="9 10">
    <name type="scientific">Giardia muris</name>
    <dbReference type="NCBI Taxonomy" id="5742"/>
    <lineage>
        <taxon>Eukaryota</taxon>
        <taxon>Metamonada</taxon>
        <taxon>Diplomonadida</taxon>
        <taxon>Hexamitidae</taxon>
        <taxon>Giardiinae</taxon>
        <taxon>Giardia</taxon>
    </lineage>
</organism>
<keyword evidence="10" id="KW-1185">Reference proteome</keyword>
<dbReference type="VEuPathDB" id="GiardiaDB:GMRT_12782"/>
<dbReference type="InterPro" id="IPR008271">
    <property type="entry name" value="Ser/Thr_kinase_AS"/>
</dbReference>
<evidence type="ECO:0000259" key="8">
    <source>
        <dbReference type="PROSITE" id="PS50011"/>
    </source>
</evidence>
<evidence type="ECO:0000256" key="7">
    <source>
        <dbReference type="SAM" id="MobiDB-lite"/>
    </source>
</evidence>
<dbReference type="SMART" id="SM00220">
    <property type="entry name" value="S_TKc"/>
    <property type="match status" value="1"/>
</dbReference>
<feature type="region of interest" description="Disordered" evidence="7">
    <location>
        <begin position="186"/>
        <end position="220"/>
    </location>
</feature>
<dbReference type="OrthoDB" id="20524at2759"/>
<dbReference type="GO" id="GO:0007059">
    <property type="term" value="P:chromosome segregation"/>
    <property type="evidence" value="ECO:0007669"/>
    <property type="project" value="TreeGrafter"/>
</dbReference>
<evidence type="ECO:0000256" key="4">
    <source>
        <dbReference type="ARBA" id="ARBA00022777"/>
    </source>
</evidence>